<organism evidence="1 2">
    <name type="scientific">Kuenenia stuttgartiensis</name>
    <dbReference type="NCBI Taxonomy" id="174633"/>
    <lineage>
        <taxon>Bacteria</taxon>
        <taxon>Pseudomonadati</taxon>
        <taxon>Planctomycetota</taxon>
        <taxon>Candidatus Brocadiia</taxon>
        <taxon>Candidatus Brocadiales</taxon>
        <taxon>Candidatus Brocadiaceae</taxon>
        <taxon>Candidatus Kuenenia</taxon>
    </lineage>
</organism>
<proteinExistence type="predicted"/>
<dbReference type="Proteomes" id="UP000221734">
    <property type="component" value="Chromosome Kuenenia_stuttgartiensis_MBR1"/>
</dbReference>
<dbReference type="AlphaFoldDB" id="A0A2C9CC21"/>
<accession>A0A2C9CC21</accession>
<dbReference type="InterPro" id="IPR038570">
    <property type="entry name" value="HicA_sf"/>
</dbReference>
<gene>
    <name evidence="1" type="ORF">KSMBR1_0745</name>
</gene>
<protein>
    <recommendedName>
        <fullName evidence="3">YcfA-like protein</fullName>
    </recommendedName>
</protein>
<name>A0A2C9CC21_KUEST</name>
<keyword evidence="2" id="KW-1185">Reference proteome</keyword>
<evidence type="ECO:0008006" key="3">
    <source>
        <dbReference type="Google" id="ProtNLM"/>
    </source>
</evidence>
<dbReference type="EMBL" id="LT934425">
    <property type="protein sequence ID" value="SOH03256.1"/>
    <property type="molecule type" value="Genomic_DNA"/>
</dbReference>
<dbReference type="RefSeq" id="WP_211436218.1">
    <property type="nucleotide sequence ID" value="NZ_OCTL01000098.1"/>
</dbReference>
<dbReference type="Gene3D" id="3.30.920.30">
    <property type="entry name" value="Hypothetical protein"/>
    <property type="match status" value="1"/>
</dbReference>
<evidence type="ECO:0000313" key="2">
    <source>
        <dbReference type="Proteomes" id="UP000221734"/>
    </source>
</evidence>
<evidence type="ECO:0000313" key="1">
    <source>
        <dbReference type="EMBL" id="SOH03256.1"/>
    </source>
</evidence>
<dbReference type="KEGG" id="kst:KSMBR1_0745"/>
<sequence>MEAESTFIMVKGSLRLTIPNPHRKEISIDLLTGIIRQAGITKNDWIKNEV</sequence>
<reference evidence="2" key="1">
    <citation type="submission" date="2017-10" db="EMBL/GenBank/DDBJ databases">
        <authorList>
            <person name="Frank J."/>
        </authorList>
    </citation>
    <scope>NUCLEOTIDE SEQUENCE [LARGE SCALE GENOMIC DNA]</scope>
</reference>
<dbReference type="SUPFAM" id="SSF54786">
    <property type="entry name" value="YcfA/nrd intein domain"/>
    <property type="match status" value="1"/>
</dbReference>